<dbReference type="SMART" id="SM00382">
    <property type="entry name" value="AAA"/>
    <property type="match status" value="1"/>
</dbReference>
<proteinExistence type="predicted"/>
<evidence type="ECO:0000256" key="3">
    <source>
        <dbReference type="ARBA" id="ARBA00022840"/>
    </source>
</evidence>
<dbReference type="Gene3D" id="3.40.50.300">
    <property type="entry name" value="P-loop containing nucleotide triphosphate hydrolases"/>
    <property type="match status" value="1"/>
</dbReference>
<dbReference type="PANTHER" id="PTHR42794:SF1">
    <property type="entry name" value="HEMIN IMPORT ATP-BINDING PROTEIN HMUV"/>
    <property type="match status" value="1"/>
</dbReference>
<dbReference type="Pfam" id="PF00005">
    <property type="entry name" value="ABC_tran"/>
    <property type="match status" value="1"/>
</dbReference>
<dbReference type="GO" id="GO:0005524">
    <property type="term" value="F:ATP binding"/>
    <property type="evidence" value="ECO:0007669"/>
    <property type="project" value="UniProtKB-KW"/>
</dbReference>
<dbReference type="InterPro" id="IPR017871">
    <property type="entry name" value="ABC_transporter-like_CS"/>
</dbReference>
<evidence type="ECO:0000313" key="7">
    <source>
        <dbReference type="Proteomes" id="UP001597040"/>
    </source>
</evidence>
<dbReference type="EMBL" id="JBHTKJ010000012">
    <property type="protein sequence ID" value="MFD1037831.1"/>
    <property type="molecule type" value="Genomic_DNA"/>
</dbReference>
<evidence type="ECO:0000256" key="2">
    <source>
        <dbReference type="ARBA" id="ARBA00022741"/>
    </source>
</evidence>
<dbReference type="PANTHER" id="PTHR42794">
    <property type="entry name" value="HEMIN IMPORT ATP-BINDING PROTEIN HMUV"/>
    <property type="match status" value="1"/>
</dbReference>
<keyword evidence="4" id="KW-1278">Translocase</keyword>
<gene>
    <name evidence="6" type="ORF">ACFQ3N_05330</name>
</gene>
<accession>A0ABW3LHG5</accession>
<dbReference type="PROSITE" id="PS00211">
    <property type="entry name" value="ABC_TRANSPORTER_1"/>
    <property type="match status" value="1"/>
</dbReference>
<dbReference type="PROSITE" id="PS50893">
    <property type="entry name" value="ABC_TRANSPORTER_2"/>
    <property type="match status" value="1"/>
</dbReference>
<evidence type="ECO:0000256" key="4">
    <source>
        <dbReference type="ARBA" id="ARBA00022967"/>
    </source>
</evidence>
<keyword evidence="7" id="KW-1185">Reference proteome</keyword>
<keyword evidence="1" id="KW-0813">Transport</keyword>
<keyword evidence="3 6" id="KW-0067">ATP-binding</keyword>
<evidence type="ECO:0000256" key="1">
    <source>
        <dbReference type="ARBA" id="ARBA00022448"/>
    </source>
</evidence>
<dbReference type="Proteomes" id="UP001597040">
    <property type="component" value="Unassembled WGS sequence"/>
</dbReference>
<comment type="caution">
    <text evidence="6">The sequence shown here is derived from an EMBL/GenBank/DDBJ whole genome shotgun (WGS) entry which is preliminary data.</text>
</comment>
<dbReference type="InterPro" id="IPR003593">
    <property type="entry name" value="AAA+_ATPase"/>
</dbReference>
<dbReference type="CDD" id="cd03214">
    <property type="entry name" value="ABC_Iron-Siderophores_B12_Hemin"/>
    <property type="match status" value="1"/>
</dbReference>
<feature type="domain" description="ABC transporter" evidence="5">
    <location>
        <begin position="2"/>
        <end position="242"/>
    </location>
</feature>
<name>A0ABW3LHG5_9BACI</name>
<sequence>MIVAKNLSKKYNSKEVLQPLDLTIEPNEIVGIIGPNGCGKSTLMKLLSGAEKPTSGTVQIKGKLLKKYKTKDLAKILAVLQQEGIPPVGFTVREMIEMGRYPYQNWLGDEVNMEANWEYDIAYEIMERLHIDHLENEVINHLSGGEKQRIALGQVLAQEPEILMLDEPTTYLDIGHQLQMMELIRKWQKKSQHTVVVILHDLNLASMYCTRLILMKDGRIQKIGSPEEVVQERIIKTVYGTQPIVIEHPRQLMAPQIILDRL</sequence>
<dbReference type="InterPro" id="IPR027417">
    <property type="entry name" value="P-loop_NTPase"/>
</dbReference>
<keyword evidence="2" id="KW-0547">Nucleotide-binding</keyword>
<reference evidence="7" key="1">
    <citation type="journal article" date="2019" name="Int. J. Syst. Evol. Microbiol.">
        <title>The Global Catalogue of Microorganisms (GCM) 10K type strain sequencing project: providing services to taxonomists for standard genome sequencing and annotation.</title>
        <authorList>
            <consortium name="The Broad Institute Genomics Platform"/>
            <consortium name="The Broad Institute Genome Sequencing Center for Infectious Disease"/>
            <person name="Wu L."/>
            <person name="Ma J."/>
        </authorList>
    </citation>
    <scope>NUCLEOTIDE SEQUENCE [LARGE SCALE GENOMIC DNA]</scope>
    <source>
        <strain evidence="7">CCUG 56754</strain>
    </source>
</reference>
<dbReference type="InterPro" id="IPR003439">
    <property type="entry name" value="ABC_transporter-like_ATP-bd"/>
</dbReference>
<protein>
    <submittedName>
        <fullName evidence="6">ABC transporter ATP-binding protein</fullName>
    </submittedName>
</protein>
<dbReference type="SUPFAM" id="SSF52540">
    <property type="entry name" value="P-loop containing nucleoside triphosphate hydrolases"/>
    <property type="match status" value="1"/>
</dbReference>
<evidence type="ECO:0000259" key="5">
    <source>
        <dbReference type="PROSITE" id="PS50893"/>
    </source>
</evidence>
<organism evidence="6 7">
    <name type="scientific">Virgibacillus byunsanensis</name>
    <dbReference type="NCBI Taxonomy" id="570945"/>
    <lineage>
        <taxon>Bacteria</taxon>
        <taxon>Bacillati</taxon>
        <taxon>Bacillota</taxon>
        <taxon>Bacilli</taxon>
        <taxon>Bacillales</taxon>
        <taxon>Bacillaceae</taxon>
        <taxon>Virgibacillus</taxon>
    </lineage>
</organism>
<dbReference type="RefSeq" id="WP_390360257.1">
    <property type="nucleotide sequence ID" value="NZ_JBHTKJ010000012.1"/>
</dbReference>
<evidence type="ECO:0000313" key="6">
    <source>
        <dbReference type="EMBL" id="MFD1037831.1"/>
    </source>
</evidence>